<protein>
    <submittedName>
        <fullName evidence="2">Uncharacterized protein</fullName>
    </submittedName>
</protein>
<evidence type="ECO:0000313" key="1">
    <source>
        <dbReference type="Proteomes" id="UP000887580"/>
    </source>
</evidence>
<proteinExistence type="predicted"/>
<evidence type="ECO:0000313" key="2">
    <source>
        <dbReference type="WBParaSite" id="PS1159_v2.g16677.t1"/>
    </source>
</evidence>
<reference evidence="2" key="1">
    <citation type="submission" date="2022-11" db="UniProtKB">
        <authorList>
            <consortium name="WormBaseParasite"/>
        </authorList>
    </citation>
    <scope>IDENTIFICATION</scope>
</reference>
<sequence>MNGYRTEPRRRFPTQQQNRHPVDVFSGYDDTEFHQPQPQSQQQQSNNTFSSIREPQGPGLFYSEYRSGRSSVPAHLLNSSSEPIFNRTHPAPKAQQKIPFIDTATDFDYPLTPKQILDTFQRQHQQPPDNTWFNNKQPQNSNWPQKISGEQVFDNWSPATSLKQPHQSNQQQQQQNINNLSQQT</sequence>
<dbReference type="Proteomes" id="UP000887580">
    <property type="component" value="Unplaced"/>
</dbReference>
<organism evidence="1 2">
    <name type="scientific">Panagrolaimus sp. PS1159</name>
    <dbReference type="NCBI Taxonomy" id="55785"/>
    <lineage>
        <taxon>Eukaryota</taxon>
        <taxon>Metazoa</taxon>
        <taxon>Ecdysozoa</taxon>
        <taxon>Nematoda</taxon>
        <taxon>Chromadorea</taxon>
        <taxon>Rhabditida</taxon>
        <taxon>Tylenchina</taxon>
        <taxon>Panagrolaimomorpha</taxon>
        <taxon>Panagrolaimoidea</taxon>
        <taxon>Panagrolaimidae</taxon>
        <taxon>Panagrolaimus</taxon>
    </lineage>
</organism>
<name>A0AC35FEG4_9BILA</name>
<accession>A0AC35FEG4</accession>
<dbReference type="WBParaSite" id="PS1159_v2.g16677.t1">
    <property type="protein sequence ID" value="PS1159_v2.g16677.t1"/>
    <property type="gene ID" value="PS1159_v2.g16677"/>
</dbReference>